<feature type="region of interest" description="Disordered" evidence="1">
    <location>
        <begin position="173"/>
        <end position="206"/>
    </location>
</feature>
<protein>
    <submittedName>
        <fullName evidence="2">Uncharacterized protein</fullName>
    </submittedName>
</protein>
<dbReference type="AlphaFoldDB" id="A0A8T0G2P6"/>
<proteinExistence type="predicted"/>
<gene>
    <name evidence="2" type="ORF">HNY73_001064</name>
</gene>
<evidence type="ECO:0000256" key="1">
    <source>
        <dbReference type="SAM" id="MobiDB-lite"/>
    </source>
</evidence>
<reference evidence="2" key="2">
    <citation type="submission" date="2020-06" db="EMBL/GenBank/DDBJ databases">
        <authorList>
            <person name="Sheffer M."/>
        </authorList>
    </citation>
    <scope>NUCLEOTIDE SEQUENCE</scope>
</reference>
<feature type="compositionally biased region" description="Polar residues" evidence="1">
    <location>
        <begin position="188"/>
        <end position="202"/>
    </location>
</feature>
<evidence type="ECO:0000313" key="3">
    <source>
        <dbReference type="Proteomes" id="UP000807504"/>
    </source>
</evidence>
<organism evidence="2 3">
    <name type="scientific">Argiope bruennichi</name>
    <name type="common">Wasp spider</name>
    <name type="synonym">Aranea bruennichi</name>
    <dbReference type="NCBI Taxonomy" id="94029"/>
    <lineage>
        <taxon>Eukaryota</taxon>
        <taxon>Metazoa</taxon>
        <taxon>Ecdysozoa</taxon>
        <taxon>Arthropoda</taxon>
        <taxon>Chelicerata</taxon>
        <taxon>Arachnida</taxon>
        <taxon>Araneae</taxon>
        <taxon>Araneomorphae</taxon>
        <taxon>Entelegynae</taxon>
        <taxon>Araneoidea</taxon>
        <taxon>Araneidae</taxon>
        <taxon>Argiope</taxon>
    </lineage>
</organism>
<comment type="caution">
    <text evidence="2">The sequence shown here is derived from an EMBL/GenBank/DDBJ whole genome shotgun (WGS) entry which is preliminary data.</text>
</comment>
<name>A0A8T0G2P6_ARGBR</name>
<feature type="compositionally biased region" description="Polar residues" evidence="1">
    <location>
        <begin position="119"/>
        <end position="129"/>
    </location>
</feature>
<evidence type="ECO:0000313" key="2">
    <source>
        <dbReference type="EMBL" id="KAF8796718.1"/>
    </source>
</evidence>
<accession>A0A8T0G2P6</accession>
<keyword evidence="3" id="KW-1185">Reference proteome</keyword>
<dbReference type="Proteomes" id="UP000807504">
    <property type="component" value="Unassembled WGS sequence"/>
</dbReference>
<feature type="region of interest" description="Disordered" evidence="1">
    <location>
        <begin position="86"/>
        <end position="129"/>
    </location>
</feature>
<sequence>MLEHLMDLNILQSRKTYGSKKNYGSSSVFNGIYKPFPDFIEELYAEEISVSATSVTNSSYSKNNIQKDVNPDICLFSDEDTDYYISGSTDSPKGRIPSPIPETSSSGSNYQGMRKNLKNPLNNEQYNSENTFELPPHVENLNSVADTNTFKSAGDFLNPNQVTLSVKQNSLLSKNSQANHPRIDVISSDDSVNKSPQKSNKTPPMPPFGKALFFENPLINQSIFPIIDLVKKFSVNNNQVRAKNNPSSKKIKEKCELSSAKKKSKVANSASSSKINSLDKKTLNSTVSVRKASKNVILKSGVIKTNIRSFDKVERSVDMIGCVRNTNTSKKYGIKMPSKAVQKRNIKRNIKVLTKDV</sequence>
<dbReference type="EMBL" id="JABXBU010000001">
    <property type="protein sequence ID" value="KAF8796718.1"/>
    <property type="molecule type" value="Genomic_DNA"/>
</dbReference>
<reference evidence="2" key="1">
    <citation type="journal article" date="2020" name="bioRxiv">
        <title>Chromosome-level reference genome of the European wasp spider Argiope bruennichi: a resource for studies on range expansion and evolutionary adaptation.</title>
        <authorList>
            <person name="Sheffer M.M."/>
            <person name="Hoppe A."/>
            <person name="Krehenwinkel H."/>
            <person name="Uhl G."/>
            <person name="Kuss A.W."/>
            <person name="Jensen L."/>
            <person name="Jensen C."/>
            <person name="Gillespie R.G."/>
            <person name="Hoff K.J."/>
            <person name="Prost S."/>
        </authorList>
    </citation>
    <scope>NUCLEOTIDE SEQUENCE</scope>
</reference>
<feature type="compositionally biased region" description="Polar residues" evidence="1">
    <location>
        <begin position="101"/>
        <end position="111"/>
    </location>
</feature>